<evidence type="ECO:0000313" key="17">
    <source>
        <dbReference type="EMBL" id="SHI06686.1"/>
    </source>
</evidence>
<dbReference type="SUPFAM" id="SSF47384">
    <property type="entry name" value="Homodimeric domain of signal transducing histidine kinase"/>
    <property type="match status" value="1"/>
</dbReference>
<evidence type="ECO:0000256" key="5">
    <source>
        <dbReference type="ARBA" id="ARBA00022553"/>
    </source>
</evidence>
<feature type="domain" description="HAMP" evidence="16">
    <location>
        <begin position="183"/>
        <end position="235"/>
    </location>
</feature>
<accession>A0A1M5Y3Z9</accession>
<feature type="domain" description="Histidine kinase" evidence="15">
    <location>
        <begin position="250"/>
        <end position="467"/>
    </location>
</feature>
<comment type="subcellular location">
    <subcellularLocation>
        <location evidence="2">Cell membrane</location>
        <topology evidence="2">Multi-pass membrane protein</topology>
    </subcellularLocation>
</comment>
<feature type="transmembrane region" description="Helical" evidence="14">
    <location>
        <begin position="12"/>
        <end position="38"/>
    </location>
</feature>
<dbReference type="PROSITE" id="PS50109">
    <property type="entry name" value="HIS_KIN"/>
    <property type="match status" value="1"/>
</dbReference>
<keyword evidence="6" id="KW-0808">Transferase</keyword>
<dbReference type="InterPro" id="IPR005467">
    <property type="entry name" value="His_kinase_dom"/>
</dbReference>
<keyword evidence="11 14" id="KW-1133">Transmembrane helix</keyword>
<evidence type="ECO:0000313" key="18">
    <source>
        <dbReference type="Proteomes" id="UP000184526"/>
    </source>
</evidence>
<dbReference type="OrthoDB" id="335833at2"/>
<dbReference type="Gene3D" id="3.30.565.10">
    <property type="entry name" value="Histidine kinase-like ATPase, C-terminal domain"/>
    <property type="match status" value="1"/>
</dbReference>
<dbReference type="GO" id="GO:0005524">
    <property type="term" value="F:ATP binding"/>
    <property type="evidence" value="ECO:0007669"/>
    <property type="project" value="UniProtKB-KW"/>
</dbReference>
<keyword evidence="9 17" id="KW-0418">Kinase</keyword>
<dbReference type="GO" id="GO:0000155">
    <property type="term" value="F:phosphorelay sensor kinase activity"/>
    <property type="evidence" value="ECO:0007669"/>
    <property type="project" value="InterPro"/>
</dbReference>
<evidence type="ECO:0000256" key="11">
    <source>
        <dbReference type="ARBA" id="ARBA00022989"/>
    </source>
</evidence>
<evidence type="ECO:0000256" key="10">
    <source>
        <dbReference type="ARBA" id="ARBA00022840"/>
    </source>
</evidence>
<dbReference type="InterPro" id="IPR003660">
    <property type="entry name" value="HAMP_dom"/>
</dbReference>
<evidence type="ECO:0000256" key="8">
    <source>
        <dbReference type="ARBA" id="ARBA00022741"/>
    </source>
</evidence>
<dbReference type="EMBL" id="FQXP01000011">
    <property type="protein sequence ID" value="SHI06686.1"/>
    <property type="molecule type" value="Genomic_DNA"/>
</dbReference>
<dbReference type="AlphaFoldDB" id="A0A1M5Y3Z9"/>
<dbReference type="PROSITE" id="PS50885">
    <property type="entry name" value="HAMP"/>
    <property type="match status" value="1"/>
</dbReference>
<evidence type="ECO:0000256" key="12">
    <source>
        <dbReference type="ARBA" id="ARBA00023012"/>
    </source>
</evidence>
<organism evidence="17 18">
    <name type="scientific">Clostridium collagenovorans DSM 3089</name>
    <dbReference type="NCBI Taxonomy" id="1121306"/>
    <lineage>
        <taxon>Bacteria</taxon>
        <taxon>Bacillati</taxon>
        <taxon>Bacillota</taxon>
        <taxon>Clostridia</taxon>
        <taxon>Eubacteriales</taxon>
        <taxon>Clostridiaceae</taxon>
        <taxon>Clostridium</taxon>
    </lineage>
</organism>
<dbReference type="RefSeq" id="WP_072832472.1">
    <property type="nucleotide sequence ID" value="NZ_FQXP01000011.1"/>
</dbReference>
<evidence type="ECO:0000256" key="3">
    <source>
        <dbReference type="ARBA" id="ARBA00012438"/>
    </source>
</evidence>
<dbReference type="Gene3D" id="1.10.287.130">
    <property type="match status" value="1"/>
</dbReference>
<gene>
    <name evidence="17" type="ORF">SAMN02745196_02633</name>
</gene>
<evidence type="ECO:0000256" key="14">
    <source>
        <dbReference type="SAM" id="Phobius"/>
    </source>
</evidence>
<dbReference type="InterPro" id="IPR036890">
    <property type="entry name" value="HATPase_C_sf"/>
</dbReference>
<dbReference type="EC" id="2.7.13.3" evidence="3"/>
<evidence type="ECO:0000256" key="13">
    <source>
        <dbReference type="ARBA" id="ARBA00023136"/>
    </source>
</evidence>
<keyword evidence="8" id="KW-0547">Nucleotide-binding</keyword>
<keyword evidence="12" id="KW-0902">Two-component regulatory system</keyword>
<keyword evidence="4" id="KW-1003">Cell membrane</keyword>
<keyword evidence="10" id="KW-0067">ATP-binding</keyword>
<keyword evidence="5" id="KW-0597">Phosphoprotein</keyword>
<name>A0A1M5Y3Z9_9CLOT</name>
<dbReference type="GO" id="GO:0005886">
    <property type="term" value="C:plasma membrane"/>
    <property type="evidence" value="ECO:0007669"/>
    <property type="project" value="UniProtKB-SubCell"/>
</dbReference>
<evidence type="ECO:0000256" key="9">
    <source>
        <dbReference type="ARBA" id="ARBA00022777"/>
    </source>
</evidence>
<dbReference type="SUPFAM" id="SSF158472">
    <property type="entry name" value="HAMP domain-like"/>
    <property type="match status" value="1"/>
</dbReference>
<evidence type="ECO:0000256" key="4">
    <source>
        <dbReference type="ARBA" id="ARBA00022475"/>
    </source>
</evidence>
<dbReference type="Gene3D" id="6.10.340.10">
    <property type="match status" value="1"/>
</dbReference>
<keyword evidence="18" id="KW-1185">Reference proteome</keyword>
<dbReference type="FunFam" id="3.30.565.10:FF:000006">
    <property type="entry name" value="Sensor histidine kinase WalK"/>
    <property type="match status" value="1"/>
</dbReference>
<evidence type="ECO:0000256" key="1">
    <source>
        <dbReference type="ARBA" id="ARBA00000085"/>
    </source>
</evidence>
<dbReference type="InterPro" id="IPR004358">
    <property type="entry name" value="Sig_transdc_His_kin-like_C"/>
</dbReference>
<dbReference type="InterPro" id="IPR003594">
    <property type="entry name" value="HATPase_dom"/>
</dbReference>
<reference evidence="17 18" key="1">
    <citation type="submission" date="2016-11" db="EMBL/GenBank/DDBJ databases">
        <authorList>
            <person name="Jaros S."/>
            <person name="Januszkiewicz K."/>
            <person name="Wedrychowicz H."/>
        </authorList>
    </citation>
    <scope>NUCLEOTIDE SEQUENCE [LARGE SCALE GENOMIC DNA]</scope>
    <source>
        <strain evidence="17 18">DSM 3089</strain>
    </source>
</reference>
<comment type="catalytic activity">
    <reaction evidence="1">
        <text>ATP + protein L-histidine = ADP + protein N-phospho-L-histidine.</text>
        <dbReference type="EC" id="2.7.13.3"/>
    </reaction>
</comment>
<dbReference type="PRINTS" id="PR00344">
    <property type="entry name" value="BCTRLSENSOR"/>
</dbReference>
<dbReference type="STRING" id="1121306.SAMN02745196_02633"/>
<evidence type="ECO:0000259" key="15">
    <source>
        <dbReference type="PROSITE" id="PS50109"/>
    </source>
</evidence>
<dbReference type="InterPro" id="IPR036097">
    <property type="entry name" value="HisK_dim/P_sf"/>
</dbReference>
<evidence type="ECO:0000259" key="16">
    <source>
        <dbReference type="PROSITE" id="PS50885"/>
    </source>
</evidence>
<protein>
    <recommendedName>
        <fullName evidence="3">histidine kinase</fullName>
        <ecNumber evidence="3">2.7.13.3</ecNumber>
    </recommendedName>
</protein>
<evidence type="ECO:0000256" key="7">
    <source>
        <dbReference type="ARBA" id="ARBA00022692"/>
    </source>
</evidence>
<dbReference type="PANTHER" id="PTHR45528:SF1">
    <property type="entry name" value="SENSOR HISTIDINE KINASE CPXA"/>
    <property type="match status" value="1"/>
</dbReference>
<dbReference type="InterPro" id="IPR050398">
    <property type="entry name" value="HssS/ArlS-like"/>
</dbReference>
<keyword evidence="13 14" id="KW-0472">Membrane</keyword>
<sequence>MKKAKGNKSLLRLFFINYTFSLIIFIVAIGIFISISIVGLASNLSVTDREIRLMEENFLVEDFEKLDVEGILEVGGWIERLEDNRVVEIIGSKRDNIEEYTVLNVISEYENYDSFGKKYNSRAYLHDSFVYVVKVPNGEYLLNKRLDDKTLGESFRGTIKYSLTVSIGFMVITMCILFCKSIKKVEAPLKKIENGIQTMINGDYTIRLSFKTYKEIDKIRESFNYMVSKLEEAEASKKVAEESKKNMIRDITHDIKTPITSIMGYSRALYDGKVESHEEEKRYLQYIFNKTLRLNYLINELFVFTKLESSEYKVYPKIEEMGNFLREVVALYYGEIEEAEFEFELIIPENEIYCNIDFKELERAVINLMVNSLKYNDKGTTLIIELKEDVEKAVIIIRDDGIGINKELNESVFKEFVRGDSSRQTNGGSGLGLAITKRIVELHNGSISLRSEINKGSEFTIKLPKVK</sequence>
<keyword evidence="7 14" id="KW-0812">Transmembrane</keyword>
<dbReference type="PANTHER" id="PTHR45528">
    <property type="entry name" value="SENSOR HISTIDINE KINASE CPXA"/>
    <property type="match status" value="1"/>
</dbReference>
<evidence type="ECO:0000256" key="6">
    <source>
        <dbReference type="ARBA" id="ARBA00022679"/>
    </source>
</evidence>
<dbReference type="Pfam" id="PF00512">
    <property type="entry name" value="HisKA"/>
    <property type="match status" value="1"/>
</dbReference>
<dbReference type="CDD" id="cd06225">
    <property type="entry name" value="HAMP"/>
    <property type="match status" value="1"/>
</dbReference>
<proteinExistence type="predicted"/>
<dbReference type="SMART" id="SM00387">
    <property type="entry name" value="HATPase_c"/>
    <property type="match status" value="1"/>
</dbReference>
<dbReference type="CDD" id="cd00082">
    <property type="entry name" value="HisKA"/>
    <property type="match status" value="1"/>
</dbReference>
<dbReference type="InterPro" id="IPR003661">
    <property type="entry name" value="HisK_dim/P_dom"/>
</dbReference>
<dbReference type="Pfam" id="PF02518">
    <property type="entry name" value="HATPase_c"/>
    <property type="match status" value="1"/>
</dbReference>
<dbReference type="SMART" id="SM00388">
    <property type="entry name" value="HisKA"/>
    <property type="match status" value="1"/>
</dbReference>
<evidence type="ECO:0000256" key="2">
    <source>
        <dbReference type="ARBA" id="ARBA00004651"/>
    </source>
</evidence>
<dbReference type="SMART" id="SM00304">
    <property type="entry name" value="HAMP"/>
    <property type="match status" value="1"/>
</dbReference>
<dbReference type="Proteomes" id="UP000184526">
    <property type="component" value="Unassembled WGS sequence"/>
</dbReference>
<dbReference type="SUPFAM" id="SSF55874">
    <property type="entry name" value="ATPase domain of HSP90 chaperone/DNA topoisomerase II/histidine kinase"/>
    <property type="match status" value="1"/>
</dbReference>